<organism evidence="3 4">
    <name type="scientific">Streptomyces montanisoli</name>
    <dbReference type="NCBI Taxonomy" id="2798581"/>
    <lineage>
        <taxon>Bacteria</taxon>
        <taxon>Bacillati</taxon>
        <taxon>Actinomycetota</taxon>
        <taxon>Actinomycetes</taxon>
        <taxon>Kitasatosporales</taxon>
        <taxon>Streptomycetaceae</taxon>
        <taxon>Streptomyces</taxon>
    </lineage>
</organism>
<proteinExistence type="predicted"/>
<dbReference type="AlphaFoldDB" id="A0A940MFV7"/>
<dbReference type="InterPro" id="IPR013120">
    <property type="entry name" value="FAR_NAD-bd"/>
</dbReference>
<dbReference type="InterPro" id="IPR036291">
    <property type="entry name" value="NAD(P)-bd_dom_sf"/>
</dbReference>
<name>A0A940MFV7_9ACTN</name>
<dbReference type="SUPFAM" id="SSF51735">
    <property type="entry name" value="NAD(P)-binding Rossmann-fold domains"/>
    <property type="match status" value="1"/>
</dbReference>
<accession>A0A940MFV7</accession>
<feature type="domain" description="Thioester reductase (TE)" evidence="2">
    <location>
        <begin position="2"/>
        <end position="192"/>
    </location>
</feature>
<keyword evidence="4" id="KW-1185">Reference proteome</keyword>
<dbReference type="Gene3D" id="3.40.50.720">
    <property type="entry name" value="NAD(P)-binding Rossmann-like Domain"/>
    <property type="match status" value="1"/>
</dbReference>
<feature type="region of interest" description="Disordered" evidence="1">
    <location>
        <begin position="367"/>
        <end position="395"/>
    </location>
</feature>
<evidence type="ECO:0000256" key="1">
    <source>
        <dbReference type="SAM" id="MobiDB-lite"/>
    </source>
</evidence>
<evidence type="ECO:0000313" key="4">
    <source>
        <dbReference type="Proteomes" id="UP000670475"/>
    </source>
</evidence>
<gene>
    <name evidence="3" type="ORF">JFN87_18880</name>
</gene>
<dbReference type="Pfam" id="PF07993">
    <property type="entry name" value="NAD_binding_4"/>
    <property type="match status" value="1"/>
</dbReference>
<evidence type="ECO:0000259" key="2">
    <source>
        <dbReference type="Pfam" id="PF07993"/>
    </source>
</evidence>
<dbReference type="InterPro" id="IPR050177">
    <property type="entry name" value="Lipid_A_modif_metabolic_enz"/>
</dbReference>
<comment type="caution">
    <text evidence="3">The sequence shown here is derived from an EMBL/GenBank/DDBJ whole genome shotgun (WGS) entry which is preliminary data.</text>
</comment>
<dbReference type="EMBL" id="JAGIQL010000076">
    <property type="protein sequence ID" value="MBP0459551.1"/>
    <property type="molecule type" value="Genomic_DNA"/>
</dbReference>
<dbReference type="PANTHER" id="PTHR43245">
    <property type="entry name" value="BIFUNCTIONAL POLYMYXIN RESISTANCE PROTEIN ARNA"/>
    <property type="match status" value="1"/>
</dbReference>
<sequence length="395" mass="42343">MTGATGFLGSHLLIRLLERDCHVVALGRRDEHAAARSLTLALRSAGAGESTLARIPGQVTPVRVDFGRPRLGLPESRYHQLADAVSAVWHCAALTTLNGDPDALHLANVEGTRRVLAWAESGARRPHLHHISTAFVAGRWSHGVVPEERLPADGGFVTPYEESKHRAEELVHAWAADGGRSATVYRPSVLLSARRALPRAPRHTYAVLAAKMTLLTRQLAVAAPGGASREAGAPIDVRLLGDPDATVNLLAVQDAVASMLCLADRATRRPGVAVHHIVHPHDTPVSLVNAAIERTIPGLRLSLVTERNDPTDLERGLDAYGVDATAYLGLRRTYARAAPADLERRRITEPPRAIDSTYLDAALAPPTHVSRIPHPPHAPHAPNGQAAPTLRGQQA</sequence>
<reference evidence="3" key="1">
    <citation type="submission" date="2021-03" db="EMBL/GenBank/DDBJ databases">
        <title>Whole genome sequence of Streptomyces bomunensis MMS17-BM035.</title>
        <authorList>
            <person name="Lee J.H."/>
        </authorList>
    </citation>
    <scope>NUCLEOTIDE SEQUENCE</scope>
    <source>
        <strain evidence="3">MMS17-BM035</strain>
    </source>
</reference>
<dbReference type="PANTHER" id="PTHR43245:SF51">
    <property type="entry name" value="SHORT CHAIN DEHYDROGENASE_REDUCTASE FAMILY 42E, MEMBER 2"/>
    <property type="match status" value="1"/>
</dbReference>
<dbReference type="Proteomes" id="UP000670475">
    <property type="component" value="Unassembled WGS sequence"/>
</dbReference>
<protein>
    <submittedName>
        <fullName evidence="3">SDR family oxidoreductase</fullName>
    </submittedName>
</protein>
<evidence type="ECO:0000313" key="3">
    <source>
        <dbReference type="EMBL" id="MBP0459551.1"/>
    </source>
</evidence>